<name>L8E7C9_HUMAN</name>
<sequence length="45" mass="5181">MRSTLILPLPQGDRFSSTIVSFVSVFVMIPQIDICCNYEFKEVKK</sequence>
<reference evidence="1" key="1">
    <citation type="journal article" date="2013" name="PLoS ONE">
        <title>Direct detection of alternative open reading frames translation products in human significantly expands the proteome.</title>
        <authorList>
            <person name="Vanderperre B."/>
            <person name="Lucier J.-F."/>
            <person name="Motard J."/>
            <person name="Tremblay G."/>
            <person name="Vanderperre S."/>
            <person name="Wisztorski M."/>
            <person name="Salzet M."/>
            <person name="Boisvert F.-M."/>
            <person name="Roucou X."/>
        </authorList>
    </citation>
    <scope>NUCLEOTIDE SEQUENCE</scope>
</reference>
<organism evidence="1">
    <name type="scientific">Homo sapiens</name>
    <name type="common">Human</name>
    <dbReference type="NCBI Taxonomy" id="9606"/>
    <lineage>
        <taxon>Eukaryota</taxon>
        <taxon>Metazoa</taxon>
        <taxon>Chordata</taxon>
        <taxon>Craniata</taxon>
        <taxon>Vertebrata</taxon>
        <taxon>Euteleostomi</taxon>
        <taxon>Mammalia</taxon>
        <taxon>Eutheria</taxon>
        <taxon>Euarchontoglires</taxon>
        <taxon>Primates</taxon>
        <taxon>Haplorrhini</taxon>
        <taxon>Catarrhini</taxon>
        <taxon>Hominidae</taxon>
        <taxon>Homo</taxon>
    </lineage>
</organism>
<dbReference type="ChiTaRS" id="ALG10B">
    <property type="organism name" value="human"/>
</dbReference>
<evidence type="ECO:0000313" key="1">
    <source>
        <dbReference type="EMBL" id="CCQ43034.1"/>
    </source>
</evidence>
<dbReference type="OrthoDB" id="4769at2759"/>
<accession>L8E7C9</accession>
<dbReference type="EMBL" id="HF583537">
    <property type="protein sequence ID" value="CCQ43034.1"/>
    <property type="molecule type" value="Genomic_DNA"/>
</dbReference>
<dbReference type="AlphaFoldDB" id="L8E7C9"/>
<proteinExistence type="predicted"/>
<gene>
    <name evidence="1" type="primary">ALG10B</name>
</gene>
<protein>
    <submittedName>
        <fullName evidence="1">Alternative protein ALG10B</fullName>
    </submittedName>
</protein>